<dbReference type="Pfam" id="PF00069">
    <property type="entry name" value="Pkinase"/>
    <property type="match status" value="1"/>
</dbReference>
<organism evidence="7">
    <name type="scientific">Solibacter usitatus (strain Ellin6076)</name>
    <dbReference type="NCBI Taxonomy" id="234267"/>
    <lineage>
        <taxon>Bacteria</taxon>
        <taxon>Pseudomonadati</taxon>
        <taxon>Acidobacteriota</taxon>
        <taxon>Terriglobia</taxon>
        <taxon>Bryobacterales</taxon>
        <taxon>Solibacteraceae</taxon>
        <taxon>Candidatus Solibacter</taxon>
    </lineage>
</organism>
<dbReference type="PANTHER" id="PTHR43289">
    <property type="entry name" value="MITOGEN-ACTIVATED PROTEIN KINASE KINASE KINASE 20-RELATED"/>
    <property type="match status" value="1"/>
</dbReference>
<evidence type="ECO:0000259" key="6">
    <source>
        <dbReference type="PROSITE" id="PS50011"/>
    </source>
</evidence>
<evidence type="ECO:0000256" key="1">
    <source>
        <dbReference type="ARBA" id="ARBA00022679"/>
    </source>
</evidence>
<feature type="domain" description="Protein kinase" evidence="6">
    <location>
        <begin position="10"/>
        <end position="271"/>
    </location>
</feature>
<dbReference type="InterPro" id="IPR011659">
    <property type="entry name" value="WD40"/>
</dbReference>
<sequence>MTPPATIAHYRIISKIGQGGMGTVYRAMDTKLGREVAIKILPDQFAADSSRMARFSREAKVLAALNHPNIAAIYGVEECALVMELVAGKPLAGPLPVDTALDYARQIADALDYAHDKGIVHRDLKPANIMVTPEGVVKVLDFGLAKATAEDVRTASESFPTVTLDETEPGVVMGTARYMAPEQARGKPVDKRADIWAFGVVLYEILTGKHLFQGDTASDTIVAVLTLEPNWDAVPPRVQGLLRRCLERDPRKRLRDIGDVGLLLEEGPPTIPVSRRRLGRAVVGTLALVSMALAGMLWRANRGEPRPMIRFDADLGLDAVDMAPSGSEIVISPDGSLFAYTVRTQGGPNAIATRSLDQAEAAVLRGTEGGNRPFFSPDGQWLGFFIAGQMKKISIHGGPVAMLCDAPGSRGASWGPDGYIVANLTLGGGLFRVPDGGGSPQALTDPAATSEATHRWPQVLPGGRAVLFTGHATTANYDEANIEVLSLETGKLKVVHRGGYHGRYVPTGHLLYVNQSTLYAVPFNLNRLEEQGAPVPMVGDIAGNRNNGAGQFDSRNGMLVYYSNRYAPKSWPVVWIDREGRQQVIPLDPGRYSQPRISPDGTRLAMTVGREGGSDIGIYDFQRQTMTRLTFAQNNSHPVWAPDGKHLVFLTETSRLLAIRWMRADGAGETRTLFEDKNELIPWSFSPDGQLAFTWLAKDASYHLWTLPLDLRDLDNPKTGPPAAVVHTRFTVSHPAFSPDGRWIAYRSGEKPEGIYVRRFPPGAEDDTSKWQVSVGGAVPGWSRTGKQLFYEKDGRFMVVNYDAGPDSFSVDKEREWSNEPLPMMMRLGGDAWPSDVAPDGKRFLVFPMPEKDREAARSVHAFVLLNFFDELRRRVPVH</sequence>
<keyword evidence="1" id="KW-0808">Transferase</keyword>
<dbReference type="InterPro" id="IPR011009">
    <property type="entry name" value="Kinase-like_dom_sf"/>
</dbReference>
<keyword evidence="7" id="KW-0723">Serine/threonine-protein kinase</keyword>
<dbReference type="Pfam" id="PF07676">
    <property type="entry name" value="PD40"/>
    <property type="match status" value="3"/>
</dbReference>
<dbReference type="PROSITE" id="PS00107">
    <property type="entry name" value="PROTEIN_KINASE_ATP"/>
    <property type="match status" value="1"/>
</dbReference>
<dbReference type="AlphaFoldDB" id="Q01PE0"/>
<dbReference type="InterPro" id="IPR011042">
    <property type="entry name" value="6-blade_b-propeller_TolB-like"/>
</dbReference>
<evidence type="ECO:0000256" key="4">
    <source>
        <dbReference type="ARBA" id="ARBA00022840"/>
    </source>
</evidence>
<dbReference type="KEGG" id="sus:Acid_7572"/>
<evidence type="ECO:0000256" key="2">
    <source>
        <dbReference type="ARBA" id="ARBA00022741"/>
    </source>
</evidence>
<dbReference type="SUPFAM" id="SSF82171">
    <property type="entry name" value="DPP6 N-terminal domain-like"/>
    <property type="match status" value="1"/>
</dbReference>
<dbReference type="InterPro" id="IPR000719">
    <property type="entry name" value="Prot_kinase_dom"/>
</dbReference>
<dbReference type="PROSITE" id="PS00108">
    <property type="entry name" value="PROTEIN_KINASE_ST"/>
    <property type="match status" value="1"/>
</dbReference>
<feature type="binding site" evidence="5">
    <location>
        <position position="39"/>
    </location>
    <ligand>
        <name>ATP</name>
        <dbReference type="ChEBI" id="CHEBI:30616"/>
    </ligand>
</feature>
<dbReference type="InParanoid" id="Q01PE0"/>
<proteinExistence type="predicted"/>
<evidence type="ECO:0000256" key="3">
    <source>
        <dbReference type="ARBA" id="ARBA00022777"/>
    </source>
</evidence>
<dbReference type="GO" id="GO:0005524">
    <property type="term" value="F:ATP binding"/>
    <property type="evidence" value="ECO:0007669"/>
    <property type="project" value="UniProtKB-UniRule"/>
</dbReference>
<dbReference type="PANTHER" id="PTHR43289:SF30">
    <property type="entry name" value="NON-SPECIFIC SERINE_THREONINE PROTEIN KINASE"/>
    <property type="match status" value="1"/>
</dbReference>
<dbReference type="CDD" id="cd14014">
    <property type="entry name" value="STKc_PknB_like"/>
    <property type="match status" value="1"/>
</dbReference>
<dbReference type="Gene3D" id="2.120.10.30">
    <property type="entry name" value="TolB, C-terminal domain"/>
    <property type="match status" value="2"/>
</dbReference>
<dbReference type="Gene3D" id="3.30.200.20">
    <property type="entry name" value="Phosphorylase Kinase, domain 1"/>
    <property type="match status" value="1"/>
</dbReference>
<dbReference type="SUPFAM" id="SSF56112">
    <property type="entry name" value="Protein kinase-like (PK-like)"/>
    <property type="match status" value="1"/>
</dbReference>
<dbReference type="GO" id="GO:0004674">
    <property type="term" value="F:protein serine/threonine kinase activity"/>
    <property type="evidence" value="ECO:0007669"/>
    <property type="project" value="UniProtKB-KW"/>
</dbReference>
<keyword evidence="3 7" id="KW-0418">Kinase</keyword>
<dbReference type="InterPro" id="IPR008271">
    <property type="entry name" value="Ser/Thr_kinase_AS"/>
</dbReference>
<dbReference type="EMBL" id="CP000473">
    <property type="protein sequence ID" value="ABJ88480.1"/>
    <property type="molecule type" value="Genomic_DNA"/>
</dbReference>
<keyword evidence="4 5" id="KW-0067">ATP-binding</keyword>
<evidence type="ECO:0000256" key="5">
    <source>
        <dbReference type="PROSITE-ProRule" id="PRU10141"/>
    </source>
</evidence>
<dbReference type="STRING" id="234267.Acid_7572"/>
<dbReference type="SUPFAM" id="SSF69304">
    <property type="entry name" value="Tricorn protease N-terminal domain"/>
    <property type="match status" value="2"/>
</dbReference>
<reference evidence="7" key="1">
    <citation type="submission" date="2006-10" db="EMBL/GenBank/DDBJ databases">
        <title>Complete sequence of Solibacter usitatus Ellin6076.</title>
        <authorList>
            <consortium name="US DOE Joint Genome Institute"/>
            <person name="Copeland A."/>
            <person name="Lucas S."/>
            <person name="Lapidus A."/>
            <person name="Barry K."/>
            <person name="Detter J.C."/>
            <person name="Glavina del Rio T."/>
            <person name="Hammon N."/>
            <person name="Israni S."/>
            <person name="Dalin E."/>
            <person name="Tice H."/>
            <person name="Pitluck S."/>
            <person name="Thompson L.S."/>
            <person name="Brettin T."/>
            <person name="Bruce D."/>
            <person name="Han C."/>
            <person name="Tapia R."/>
            <person name="Gilna P."/>
            <person name="Schmutz J."/>
            <person name="Larimer F."/>
            <person name="Land M."/>
            <person name="Hauser L."/>
            <person name="Kyrpides N."/>
            <person name="Mikhailova N."/>
            <person name="Janssen P.H."/>
            <person name="Kuske C.R."/>
            <person name="Richardson P."/>
        </authorList>
    </citation>
    <scope>NUCLEOTIDE SEQUENCE</scope>
    <source>
        <strain evidence="7">Ellin6076</strain>
    </source>
</reference>
<protein>
    <submittedName>
        <fullName evidence="7">Serine/threonine protein kinase</fullName>
    </submittedName>
</protein>
<dbReference type="eggNOG" id="COG0515">
    <property type="taxonomic scope" value="Bacteria"/>
</dbReference>
<dbReference type="HOGENOM" id="CLU_012906_0_0_0"/>
<evidence type="ECO:0000313" key="7">
    <source>
        <dbReference type="EMBL" id="ABJ88480.1"/>
    </source>
</evidence>
<gene>
    <name evidence="7" type="ordered locus">Acid_7572</name>
</gene>
<dbReference type="PROSITE" id="PS50011">
    <property type="entry name" value="PROTEIN_KINASE_DOM"/>
    <property type="match status" value="1"/>
</dbReference>
<dbReference type="OrthoDB" id="9802240at2"/>
<name>Q01PE0_SOLUE</name>
<dbReference type="eggNOG" id="COG0823">
    <property type="taxonomic scope" value="Bacteria"/>
</dbReference>
<keyword evidence="2 5" id="KW-0547">Nucleotide-binding</keyword>
<accession>Q01PE0</accession>
<dbReference type="Gene3D" id="1.10.510.10">
    <property type="entry name" value="Transferase(Phosphotransferase) domain 1"/>
    <property type="match status" value="1"/>
</dbReference>
<dbReference type="InterPro" id="IPR017441">
    <property type="entry name" value="Protein_kinase_ATP_BS"/>
</dbReference>
<dbReference type="SMART" id="SM00220">
    <property type="entry name" value="S_TKc"/>
    <property type="match status" value="1"/>
</dbReference>